<evidence type="ECO:0000313" key="3">
    <source>
        <dbReference type="EMBL" id="KJL34762.1"/>
    </source>
</evidence>
<name>A0A0F0LNH1_9MICO</name>
<feature type="region of interest" description="Disordered" evidence="1">
    <location>
        <begin position="42"/>
        <end position="88"/>
    </location>
</feature>
<feature type="region of interest" description="Disordered" evidence="1">
    <location>
        <begin position="141"/>
        <end position="181"/>
    </location>
</feature>
<reference evidence="3 4" key="1">
    <citation type="submission" date="2015-02" db="EMBL/GenBank/DDBJ databases">
        <title>Draft genome sequences of ten Microbacterium spp. with emphasis on heavy metal contaminated environments.</title>
        <authorList>
            <person name="Corretto E."/>
        </authorList>
    </citation>
    <scope>NUCLEOTIDE SEQUENCE [LARGE SCALE GENOMIC DNA]</scope>
    <source>
        <strain evidence="3 4">ARN176</strain>
    </source>
</reference>
<feature type="compositionally biased region" description="Polar residues" evidence="1">
    <location>
        <begin position="170"/>
        <end position="181"/>
    </location>
</feature>
<proteinExistence type="predicted"/>
<comment type="caution">
    <text evidence="3">The sequence shown here is derived from an EMBL/GenBank/DDBJ whole genome shotgun (WGS) entry which is preliminary data.</text>
</comment>
<organism evidence="3 4">
    <name type="scientific">Microbacterium azadirachtae</name>
    <dbReference type="NCBI Taxonomy" id="582680"/>
    <lineage>
        <taxon>Bacteria</taxon>
        <taxon>Bacillati</taxon>
        <taxon>Actinomycetota</taxon>
        <taxon>Actinomycetes</taxon>
        <taxon>Micrococcales</taxon>
        <taxon>Microbacteriaceae</taxon>
        <taxon>Microbacterium</taxon>
    </lineage>
</organism>
<evidence type="ECO:0000256" key="1">
    <source>
        <dbReference type="SAM" id="MobiDB-lite"/>
    </source>
</evidence>
<keyword evidence="2" id="KW-1133">Transmembrane helix</keyword>
<dbReference type="RefSeq" id="WP_045270773.1">
    <property type="nucleotide sequence ID" value="NZ_JYIX01000025.1"/>
</dbReference>
<protein>
    <submittedName>
        <fullName evidence="3">Uncharacterized protein</fullName>
    </submittedName>
</protein>
<keyword evidence="2" id="KW-0472">Membrane</keyword>
<dbReference type="Proteomes" id="UP000033740">
    <property type="component" value="Unassembled WGS sequence"/>
</dbReference>
<keyword evidence="2" id="KW-0812">Transmembrane</keyword>
<keyword evidence="4" id="KW-1185">Reference proteome</keyword>
<dbReference type="EMBL" id="JYIX01000025">
    <property type="protein sequence ID" value="KJL34762.1"/>
    <property type="molecule type" value="Genomic_DNA"/>
</dbReference>
<gene>
    <name evidence="3" type="ORF">RS86_00639</name>
</gene>
<feature type="compositionally biased region" description="Low complexity" evidence="1">
    <location>
        <begin position="59"/>
        <end position="73"/>
    </location>
</feature>
<feature type="compositionally biased region" description="Low complexity" evidence="1">
    <location>
        <begin position="145"/>
        <end position="165"/>
    </location>
</feature>
<accession>A0A0F0LNH1</accession>
<feature type="transmembrane region" description="Helical" evidence="2">
    <location>
        <begin position="6"/>
        <end position="25"/>
    </location>
</feature>
<sequence length="229" mass="23154">MISSGLMIAVLVVVVATVILVRVLLRRRAGDDRGIGVTLPSGAVLNPSSADPQTADPRTAAPAHAVPTATAPASDVPDASPSGARPIPDDVVRLVSEGRTAEAVTALMTATGRQDPAWAQRAVDSLSTMDLAAYLADGGVPGGATSSSSSSTTTSTSISWSSSASRRGSADTQSPGTTASSFSAKLPDEIIALVGQGRTAEAEARIRSQLGIGADQARHVVETIAKLPF</sequence>
<dbReference type="PATRIC" id="fig|582680.6.peg.662"/>
<dbReference type="AlphaFoldDB" id="A0A0F0LNH1"/>
<evidence type="ECO:0000313" key="4">
    <source>
        <dbReference type="Proteomes" id="UP000033740"/>
    </source>
</evidence>
<evidence type="ECO:0000256" key="2">
    <source>
        <dbReference type="SAM" id="Phobius"/>
    </source>
</evidence>